<dbReference type="AlphaFoldDB" id="A0A4S4FBC3"/>
<evidence type="ECO:0000313" key="3">
    <source>
        <dbReference type="Proteomes" id="UP000306798"/>
    </source>
</evidence>
<dbReference type="Proteomes" id="UP000306798">
    <property type="component" value="Unassembled WGS sequence"/>
</dbReference>
<feature type="compositionally biased region" description="Low complexity" evidence="1">
    <location>
        <begin position="273"/>
        <end position="288"/>
    </location>
</feature>
<feature type="region of interest" description="Disordered" evidence="1">
    <location>
        <begin position="132"/>
        <end position="288"/>
    </location>
</feature>
<comment type="caution">
    <text evidence="2">The sequence shown here is derived from an EMBL/GenBank/DDBJ whole genome shotgun (WGS) entry which is preliminary data.</text>
</comment>
<feature type="compositionally biased region" description="Polar residues" evidence="1">
    <location>
        <begin position="211"/>
        <end position="235"/>
    </location>
</feature>
<name>A0A4S4FBC3_9BIFI</name>
<dbReference type="Pfam" id="PF12687">
    <property type="entry name" value="DUF3801"/>
    <property type="match status" value="1"/>
</dbReference>
<dbReference type="RefSeq" id="WP_136510931.1">
    <property type="nucleotide sequence ID" value="NZ_SSTF01000004.1"/>
</dbReference>
<sequence length="288" mass="31814">MPIEETIEQKGQEALAAVGKTGGKVFLKASKAIVVWLLANGWNLVAGKVKEHHETGQISERQLQLKGEDVHIATLPQEALKQVGHHLRKNGIDYAIEKNDDGTFNLMFQGKDNDHIDYLVTKAFNECGIDPATIPNGKVEGIDIEEDTPTQDTPEHDQAAERDAGDEAFDQPDKTTQDTSEHDQNEPERTAERSADDAPTTRDEARADAPSQPTRAQSKTAKTETKSAGQQSTPAQDRPKPSAKKTRKDLLAKYRKETAKNLDAAHKARSQTRSRPQPTRTTPKTNNR</sequence>
<evidence type="ECO:0000256" key="1">
    <source>
        <dbReference type="SAM" id="MobiDB-lite"/>
    </source>
</evidence>
<gene>
    <name evidence="2" type="ORF">E5991_01915</name>
</gene>
<evidence type="ECO:0000313" key="2">
    <source>
        <dbReference type="EMBL" id="THG27300.1"/>
    </source>
</evidence>
<dbReference type="EMBL" id="SSTF01000004">
    <property type="protein sequence ID" value="THG27300.1"/>
    <property type="molecule type" value="Genomic_DNA"/>
</dbReference>
<feature type="compositionally biased region" description="Basic and acidic residues" evidence="1">
    <location>
        <begin position="153"/>
        <end position="207"/>
    </location>
</feature>
<protein>
    <submittedName>
        <fullName evidence="2">DUF3801 domain-containing protein</fullName>
    </submittedName>
</protein>
<feature type="compositionally biased region" description="Basic and acidic residues" evidence="1">
    <location>
        <begin position="248"/>
        <end position="266"/>
    </location>
</feature>
<accession>A0A4S4FBC3</accession>
<organism evidence="2 3">
    <name type="scientific">Bifidobacterium pseudolongum</name>
    <dbReference type="NCBI Taxonomy" id="1694"/>
    <lineage>
        <taxon>Bacteria</taxon>
        <taxon>Bacillati</taxon>
        <taxon>Actinomycetota</taxon>
        <taxon>Actinomycetes</taxon>
        <taxon>Bifidobacteriales</taxon>
        <taxon>Bifidobacteriaceae</taxon>
        <taxon>Bifidobacterium</taxon>
    </lineage>
</organism>
<dbReference type="InterPro" id="IPR024234">
    <property type="entry name" value="DUF3801"/>
</dbReference>
<proteinExistence type="predicted"/>
<reference evidence="2 3" key="1">
    <citation type="submission" date="2019-04" db="EMBL/GenBank/DDBJ databases">
        <title>Microbes associate with the intestines of laboratory mice.</title>
        <authorList>
            <person name="Navarre W."/>
            <person name="Wong E."/>
            <person name="Huang K.C."/>
            <person name="Tropini C."/>
            <person name="Ng K."/>
            <person name="Yu B."/>
        </authorList>
    </citation>
    <scope>NUCLEOTIDE SEQUENCE [LARGE SCALE GENOMIC DNA]</scope>
    <source>
        <strain evidence="2 3">NM87_A27A</strain>
    </source>
</reference>